<reference evidence="17" key="1">
    <citation type="submission" date="2012-02" db="EMBL/GenBank/DDBJ databases">
        <title>The complete genome of Halobacteroides halobius DSM 5150.</title>
        <authorList>
            <person name="Lucas S."/>
            <person name="Copeland A."/>
            <person name="Lapidus A."/>
            <person name="Glavina del Rio T."/>
            <person name="Dalin E."/>
            <person name="Tice H."/>
            <person name="Bruce D."/>
            <person name="Goodwin L."/>
            <person name="Pitluck S."/>
            <person name="Peters L."/>
            <person name="Mikhailova N."/>
            <person name="Gu W."/>
            <person name="Kyrpides N."/>
            <person name="Mavromatis K."/>
            <person name="Ivanova N."/>
            <person name="Brettin T."/>
            <person name="Detter J.C."/>
            <person name="Han C."/>
            <person name="Larimer F."/>
            <person name="Land M."/>
            <person name="Hauser L."/>
            <person name="Markowitz V."/>
            <person name="Cheng J.-F."/>
            <person name="Hugenholtz P."/>
            <person name="Woyke T."/>
            <person name="Wu D."/>
            <person name="Tindall B."/>
            <person name="Pomrenke H."/>
            <person name="Brambilla E."/>
            <person name="Klenk H.-P."/>
            <person name="Eisen J.A."/>
        </authorList>
    </citation>
    <scope>NUCLEOTIDE SEQUENCE [LARGE SCALE GENOMIC DNA]</scope>
    <source>
        <strain evidence="17">ATCC 35273 / DSM 5150 / MD-1</strain>
    </source>
</reference>
<dbReference type="InterPro" id="IPR050156">
    <property type="entry name" value="TC-AMP_synthase_SUA5"/>
</dbReference>
<name>L0KCT8_HALHC</name>
<organism evidence="16 17">
    <name type="scientific">Halobacteroides halobius (strain ATCC 35273 / DSM 5150 / MD-1)</name>
    <dbReference type="NCBI Taxonomy" id="748449"/>
    <lineage>
        <taxon>Bacteria</taxon>
        <taxon>Bacillati</taxon>
        <taxon>Bacillota</taxon>
        <taxon>Clostridia</taxon>
        <taxon>Halanaerobiales</taxon>
        <taxon>Halobacteroidaceae</taxon>
        <taxon>Halobacteroides</taxon>
    </lineage>
</organism>
<feature type="binding site" evidence="14">
    <location>
        <position position="151"/>
    </location>
    <ligand>
        <name>ATP</name>
        <dbReference type="ChEBI" id="CHEBI:30616"/>
    </ligand>
</feature>
<dbReference type="InterPro" id="IPR038385">
    <property type="entry name" value="Sua5/YwlC_C"/>
</dbReference>
<dbReference type="AlphaFoldDB" id="L0KCT8"/>
<feature type="binding site" evidence="14">
    <location>
        <position position="117"/>
    </location>
    <ligand>
        <name>ATP</name>
        <dbReference type="ChEBI" id="CHEBI:30616"/>
    </ligand>
</feature>
<evidence type="ECO:0000256" key="5">
    <source>
        <dbReference type="ARBA" id="ARBA00022490"/>
    </source>
</evidence>
<dbReference type="Pfam" id="PF03481">
    <property type="entry name" value="Sua5_C"/>
    <property type="match status" value="1"/>
</dbReference>
<evidence type="ECO:0000256" key="4">
    <source>
        <dbReference type="ARBA" id="ARBA00015492"/>
    </source>
</evidence>
<dbReference type="OrthoDB" id="9814580at2"/>
<dbReference type="GO" id="GO:0008033">
    <property type="term" value="P:tRNA processing"/>
    <property type="evidence" value="ECO:0007669"/>
    <property type="project" value="UniProtKB-KW"/>
</dbReference>
<feature type="binding site" evidence="14">
    <location>
        <position position="141"/>
    </location>
    <ligand>
        <name>L-threonine</name>
        <dbReference type="ChEBI" id="CHEBI:57926"/>
    </ligand>
</feature>
<dbReference type="GO" id="GO:0005524">
    <property type="term" value="F:ATP binding"/>
    <property type="evidence" value="ECO:0007669"/>
    <property type="project" value="UniProtKB-UniRule"/>
</dbReference>
<feature type="domain" description="YrdC-like" evidence="15">
    <location>
        <begin position="12"/>
        <end position="199"/>
    </location>
</feature>
<dbReference type="EC" id="2.7.7.87" evidence="3 13"/>
<keyword evidence="7 13" id="KW-0819">tRNA processing</keyword>
<feature type="binding site" evidence="14">
    <location>
        <position position="66"/>
    </location>
    <ligand>
        <name>L-threonine</name>
        <dbReference type="ChEBI" id="CHEBI:57926"/>
    </ligand>
</feature>
<keyword evidence="5 13" id="KW-0963">Cytoplasm</keyword>
<evidence type="ECO:0000256" key="10">
    <source>
        <dbReference type="ARBA" id="ARBA00022840"/>
    </source>
</evidence>
<evidence type="ECO:0000256" key="9">
    <source>
        <dbReference type="ARBA" id="ARBA00022741"/>
    </source>
</evidence>
<dbReference type="PIRSF" id="PIRSF004930">
    <property type="entry name" value="Tln_factor_SUA5"/>
    <property type="match status" value="1"/>
</dbReference>
<evidence type="ECO:0000256" key="12">
    <source>
        <dbReference type="ARBA" id="ARBA00048366"/>
    </source>
</evidence>
<dbReference type="Proteomes" id="UP000010880">
    <property type="component" value="Chromosome"/>
</dbReference>
<feature type="binding site" evidence="14">
    <location>
        <position position="143"/>
    </location>
    <ligand>
        <name>ATP</name>
        <dbReference type="ChEBI" id="CHEBI:30616"/>
    </ligand>
</feature>
<evidence type="ECO:0000313" key="17">
    <source>
        <dbReference type="Proteomes" id="UP000010880"/>
    </source>
</evidence>
<dbReference type="InterPro" id="IPR017945">
    <property type="entry name" value="DHBP_synth_RibB-like_a/b_dom"/>
</dbReference>
<feature type="binding site" evidence="14">
    <location>
        <position position="121"/>
    </location>
    <ligand>
        <name>L-threonine</name>
        <dbReference type="ChEBI" id="CHEBI:57926"/>
    </ligand>
</feature>
<dbReference type="Pfam" id="PF01300">
    <property type="entry name" value="Sua5_yciO_yrdC"/>
    <property type="match status" value="1"/>
</dbReference>
<dbReference type="NCBIfam" id="TIGR00057">
    <property type="entry name" value="L-threonylcarbamoyladenylate synthase"/>
    <property type="match status" value="1"/>
</dbReference>
<dbReference type="SUPFAM" id="SSF55821">
    <property type="entry name" value="YrdC/RibB"/>
    <property type="match status" value="1"/>
</dbReference>
<dbReference type="InterPro" id="IPR010923">
    <property type="entry name" value="T(6)A37_SUA5"/>
</dbReference>
<evidence type="ECO:0000256" key="6">
    <source>
        <dbReference type="ARBA" id="ARBA00022679"/>
    </source>
</evidence>
<sequence>MKEIKETKVFSQSEVQEAAKLLQEGRLVAFPTETVYGLGANALDPQAVEKIFAAKGRPADNPLIVHIANQNKLEELISSELSKQAQKLIDEFWPGPLTLVLPKASKVPKITTGGLETVAVRMPKHPLAQQLIEEAQVPLAAPSANLSGRPSPTIAQHVMTDLAGRISGVVDGGQTGIGVESTVLDLSQGVPTLLRPGGVTYEQLKETLKRVIIDPAVEAKIDNEAQQALSPGMKYKHYAPEAKVVLIEGAQTEIVAKIKELIRGEEGKIGVMATTESSHQYQNAIVKEMGSRNNLKQISMSIFKLLREFDQLGVDKIFIEGLSQSGLGLAIMNRLRKAAGYNIIKV</sequence>
<evidence type="ECO:0000256" key="2">
    <source>
        <dbReference type="ARBA" id="ARBA00007663"/>
    </source>
</evidence>
<evidence type="ECO:0000313" key="16">
    <source>
        <dbReference type="EMBL" id="AGB42350.1"/>
    </source>
</evidence>
<evidence type="ECO:0000256" key="1">
    <source>
        <dbReference type="ARBA" id="ARBA00004496"/>
    </source>
</evidence>
<feature type="binding site" evidence="14">
    <location>
        <position position="195"/>
    </location>
    <ligand>
        <name>ATP</name>
        <dbReference type="ChEBI" id="CHEBI:30616"/>
    </ligand>
</feature>
<comment type="function">
    <text evidence="13">Required for the formation of a threonylcarbamoyl group on adenosine at position 37 (t(6)A37) in tRNAs that read codons beginning with adenine.</text>
</comment>
<comment type="similarity">
    <text evidence="2 13">Belongs to the SUA5 family.</text>
</comment>
<dbReference type="PANTHER" id="PTHR17490:SF16">
    <property type="entry name" value="THREONYLCARBAMOYL-AMP SYNTHASE"/>
    <property type="match status" value="1"/>
</dbReference>
<dbReference type="InterPro" id="IPR005145">
    <property type="entry name" value="Sua5_C"/>
</dbReference>
<dbReference type="Gene3D" id="3.40.50.11030">
    <property type="entry name" value="Threonylcarbamoyl-AMP synthase, C-terminal domain"/>
    <property type="match status" value="1"/>
</dbReference>
<dbReference type="PANTHER" id="PTHR17490">
    <property type="entry name" value="SUA5"/>
    <property type="match status" value="1"/>
</dbReference>
<dbReference type="InterPro" id="IPR006070">
    <property type="entry name" value="Sua5-like_dom"/>
</dbReference>
<accession>L0KCT8</accession>
<dbReference type="GO" id="GO:0005737">
    <property type="term" value="C:cytoplasm"/>
    <property type="evidence" value="ECO:0007669"/>
    <property type="project" value="UniProtKB-SubCell"/>
</dbReference>
<dbReference type="FunFam" id="3.90.870.10:FF:000008">
    <property type="entry name" value="Threonylcarbamoyl-AMP synthase"/>
    <property type="match status" value="1"/>
</dbReference>
<evidence type="ECO:0000256" key="14">
    <source>
        <dbReference type="PIRSR" id="PIRSR004930-1"/>
    </source>
</evidence>
<feature type="binding site" evidence="14">
    <location>
        <position position="238"/>
    </location>
    <ligand>
        <name>ATP</name>
        <dbReference type="ChEBI" id="CHEBI:30616"/>
    </ligand>
</feature>
<dbReference type="eggNOG" id="COG0009">
    <property type="taxonomic scope" value="Bacteria"/>
</dbReference>
<dbReference type="GO" id="GO:0006450">
    <property type="term" value="P:regulation of translational fidelity"/>
    <property type="evidence" value="ECO:0007669"/>
    <property type="project" value="TreeGrafter"/>
</dbReference>
<keyword evidence="9 13" id="KW-0547">Nucleotide-binding</keyword>
<evidence type="ECO:0000256" key="3">
    <source>
        <dbReference type="ARBA" id="ARBA00012584"/>
    </source>
</evidence>
<evidence type="ECO:0000256" key="8">
    <source>
        <dbReference type="ARBA" id="ARBA00022695"/>
    </source>
</evidence>
<evidence type="ECO:0000256" key="7">
    <source>
        <dbReference type="ARBA" id="ARBA00022694"/>
    </source>
</evidence>
<dbReference type="FunFam" id="3.40.50.11030:FF:000001">
    <property type="entry name" value="Threonylcarbamoyl-AMP synthase"/>
    <property type="match status" value="1"/>
</dbReference>
<dbReference type="KEGG" id="hhl:Halha_2476"/>
<evidence type="ECO:0000259" key="15">
    <source>
        <dbReference type="PROSITE" id="PS51163"/>
    </source>
</evidence>
<feature type="binding site" evidence="14">
    <location>
        <position position="181"/>
    </location>
    <ligand>
        <name>L-threonine</name>
        <dbReference type="ChEBI" id="CHEBI:57926"/>
    </ligand>
</feature>
<protein>
    <recommendedName>
        <fullName evidence="4 13">Threonylcarbamoyl-AMP synthase</fullName>
        <shortName evidence="13">TC-AMP synthase</shortName>
        <ecNumber evidence="3 13">2.7.7.87</ecNumber>
    </recommendedName>
    <alternativeName>
        <fullName evidence="11 13">L-threonylcarbamoyladenylate synthase</fullName>
    </alternativeName>
</protein>
<dbReference type="PROSITE" id="PS51163">
    <property type="entry name" value="YRDC"/>
    <property type="match status" value="1"/>
</dbReference>
<dbReference type="Gene3D" id="3.90.870.10">
    <property type="entry name" value="DHBP synthase"/>
    <property type="match status" value="1"/>
</dbReference>
<proteinExistence type="inferred from homology"/>
<dbReference type="HOGENOM" id="CLU_031397_0_0_9"/>
<keyword evidence="6 13" id="KW-0808">Transferase</keyword>
<dbReference type="STRING" id="748449.Halha_2476"/>
<feature type="binding site" evidence="14">
    <location>
        <position position="57"/>
    </location>
    <ligand>
        <name>ATP</name>
        <dbReference type="ChEBI" id="CHEBI:30616"/>
    </ligand>
</feature>
<keyword evidence="10 13" id="KW-0067">ATP-binding</keyword>
<feature type="binding site" evidence="14">
    <location>
        <position position="61"/>
    </location>
    <ligand>
        <name>ATP</name>
        <dbReference type="ChEBI" id="CHEBI:30616"/>
    </ligand>
</feature>
<evidence type="ECO:0000256" key="11">
    <source>
        <dbReference type="ARBA" id="ARBA00029774"/>
    </source>
</evidence>
<dbReference type="GO" id="GO:0000049">
    <property type="term" value="F:tRNA binding"/>
    <property type="evidence" value="ECO:0007669"/>
    <property type="project" value="TreeGrafter"/>
</dbReference>
<comment type="catalytic activity">
    <reaction evidence="12 13">
        <text>L-threonine + hydrogencarbonate + ATP = L-threonylcarbamoyladenylate + diphosphate + H2O</text>
        <dbReference type="Rhea" id="RHEA:36407"/>
        <dbReference type="ChEBI" id="CHEBI:15377"/>
        <dbReference type="ChEBI" id="CHEBI:17544"/>
        <dbReference type="ChEBI" id="CHEBI:30616"/>
        <dbReference type="ChEBI" id="CHEBI:33019"/>
        <dbReference type="ChEBI" id="CHEBI:57926"/>
        <dbReference type="ChEBI" id="CHEBI:73682"/>
        <dbReference type="EC" id="2.7.7.87"/>
    </reaction>
</comment>
<dbReference type="EMBL" id="CP003359">
    <property type="protein sequence ID" value="AGB42350.1"/>
    <property type="molecule type" value="Genomic_DNA"/>
</dbReference>
<dbReference type="PATRIC" id="fig|748449.3.peg.2398"/>
<feature type="binding site" evidence="14">
    <location>
        <position position="34"/>
    </location>
    <ligand>
        <name>L-threonine</name>
        <dbReference type="ChEBI" id="CHEBI:57926"/>
    </ligand>
</feature>
<dbReference type="RefSeq" id="WP_015328064.1">
    <property type="nucleotide sequence ID" value="NC_019978.1"/>
</dbReference>
<keyword evidence="17" id="KW-1185">Reference proteome</keyword>
<comment type="subcellular location">
    <subcellularLocation>
        <location evidence="1 13">Cytoplasm</location>
    </subcellularLocation>
</comment>
<gene>
    <name evidence="16" type="ordered locus">Halha_2476</name>
</gene>
<dbReference type="GO" id="GO:0003725">
    <property type="term" value="F:double-stranded RNA binding"/>
    <property type="evidence" value="ECO:0007669"/>
    <property type="project" value="UniProtKB-UniRule"/>
</dbReference>
<keyword evidence="8 13" id="KW-0548">Nucleotidyltransferase</keyword>
<dbReference type="GO" id="GO:0061710">
    <property type="term" value="F:L-threonylcarbamoyladenylate synthase"/>
    <property type="evidence" value="ECO:0007669"/>
    <property type="project" value="UniProtKB-EC"/>
</dbReference>
<evidence type="ECO:0000256" key="13">
    <source>
        <dbReference type="PIRNR" id="PIRNR004930"/>
    </source>
</evidence>